<dbReference type="EMBL" id="BIFH01000029">
    <property type="protein sequence ID" value="GCD98712.1"/>
    <property type="molecule type" value="Genomic_DNA"/>
</dbReference>
<evidence type="ECO:0008006" key="4">
    <source>
        <dbReference type="Google" id="ProtNLM"/>
    </source>
</evidence>
<feature type="compositionally biased region" description="Pro residues" evidence="1">
    <location>
        <begin position="16"/>
        <end position="29"/>
    </location>
</feature>
<keyword evidence="3" id="KW-1185">Reference proteome</keyword>
<accession>A0A401YVR4</accession>
<dbReference type="OrthoDB" id="3872460at2"/>
<feature type="compositionally biased region" description="Gly residues" evidence="1">
    <location>
        <begin position="131"/>
        <end position="143"/>
    </location>
</feature>
<evidence type="ECO:0000313" key="3">
    <source>
        <dbReference type="Proteomes" id="UP000286931"/>
    </source>
</evidence>
<dbReference type="Proteomes" id="UP000286931">
    <property type="component" value="Unassembled WGS sequence"/>
</dbReference>
<evidence type="ECO:0000313" key="2">
    <source>
        <dbReference type="EMBL" id="GCD98712.1"/>
    </source>
</evidence>
<feature type="compositionally biased region" description="Gly residues" evidence="1">
    <location>
        <begin position="238"/>
        <end position="259"/>
    </location>
</feature>
<protein>
    <recommendedName>
        <fullName evidence="4">DUF5666 domain-containing protein</fullName>
    </recommendedName>
</protein>
<feature type="region of interest" description="Disordered" evidence="1">
    <location>
        <begin position="233"/>
        <end position="259"/>
    </location>
</feature>
<feature type="region of interest" description="Disordered" evidence="1">
    <location>
        <begin position="109"/>
        <end position="164"/>
    </location>
</feature>
<feature type="region of interest" description="Disordered" evidence="1">
    <location>
        <begin position="1"/>
        <end position="77"/>
    </location>
</feature>
<organism evidence="2 3">
    <name type="scientific">Embleya hyalina</name>
    <dbReference type="NCBI Taxonomy" id="516124"/>
    <lineage>
        <taxon>Bacteria</taxon>
        <taxon>Bacillati</taxon>
        <taxon>Actinomycetota</taxon>
        <taxon>Actinomycetes</taxon>
        <taxon>Kitasatosporales</taxon>
        <taxon>Streptomycetaceae</taxon>
        <taxon>Embleya</taxon>
    </lineage>
</organism>
<comment type="caution">
    <text evidence="2">The sequence shown here is derived from an EMBL/GenBank/DDBJ whole genome shotgun (WGS) entry which is preliminary data.</text>
</comment>
<gene>
    <name evidence="2" type="ORF">EHYA_06423</name>
</gene>
<sequence length="259" mass="24654">MTPKPGLDPHDTRPLDPVPGEPAPDPGAPASPAHEPTDFVGGFRAEPAAGPAPDESPEDILARPPAARDVADELAAPPRRRLPALTLALGAGVLLSAGFLAGVEVQKDHAGGGTGQGAAQQGANPFTARTAGGGNGTQPGGGRAAAPAGGTTSGAGSGSGSDLTTGTVKVVDDSFIYVSDSAGNIVKVKTDAGTKIQVTRDGRTVDLKPGDTVVVRGATGADGAVTATSVAQGTAPLGRGGAGTAGPAGGTGGATGGAG</sequence>
<reference evidence="2 3" key="1">
    <citation type="submission" date="2018-12" db="EMBL/GenBank/DDBJ databases">
        <title>Draft genome sequence of Embleya hyalina NBRC 13850T.</title>
        <authorList>
            <person name="Komaki H."/>
            <person name="Hosoyama A."/>
            <person name="Kimura A."/>
            <person name="Ichikawa N."/>
            <person name="Tamura T."/>
        </authorList>
    </citation>
    <scope>NUCLEOTIDE SEQUENCE [LARGE SCALE GENOMIC DNA]</scope>
    <source>
        <strain evidence="2 3">NBRC 13850</strain>
    </source>
</reference>
<evidence type="ECO:0000256" key="1">
    <source>
        <dbReference type="SAM" id="MobiDB-lite"/>
    </source>
</evidence>
<dbReference type="RefSeq" id="WP_126640598.1">
    <property type="nucleotide sequence ID" value="NZ_BIFH01000029.1"/>
</dbReference>
<name>A0A401YVR4_9ACTN</name>
<dbReference type="AlphaFoldDB" id="A0A401YVR4"/>
<proteinExistence type="predicted"/>